<keyword evidence="1" id="KW-0812">Transmembrane</keyword>
<keyword evidence="1" id="KW-1133">Transmembrane helix</keyword>
<evidence type="ECO:0000259" key="2">
    <source>
        <dbReference type="Pfam" id="PF09335"/>
    </source>
</evidence>
<dbReference type="RefSeq" id="WP_259036706.1">
    <property type="nucleotide sequence ID" value="NZ_JAJISC010000005.1"/>
</dbReference>
<feature type="transmembrane region" description="Helical" evidence="1">
    <location>
        <begin position="81"/>
        <end position="99"/>
    </location>
</feature>
<dbReference type="Pfam" id="PF09335">
    <property type="entry name" value="VTT_dom"/>
    <property type="match status" value="1"/>
</dbReference>
<evidence type="ECO:0000313" key="4">
    <source>
        <dbReference type="Proteomes" id="UP001165542"/>
    </source>
</evidence>
<accession>A0ABT2EHY2</accession>
<protein>
    <submittedName>
        <fullName evidence="3">VTT domain-containing protein</fullName>
    </submittedName>
</protein>
<dbReference type="EMBL" id="JAJISC010000005">
    <property type="protein sequence ID" value="MCS2610207.1"/>
    <property type="molecule type" value="Genomic_DNA"/>
</dbReference>
<gene>
    <name evidence="3" type="ORF">LLY24_12865</name>
</gene>
<dbReference type="InterPro" id="IPR032816">
    <property type="entry name" value="VTT_dom"/>
</dbReference>
<name>A0ABT2EHY2_9GAMM</name>
<reference evidence="3" key="1">
    <citation type="submission" date="2021-11" db="EMBL/GenBank/DDBJ databases">
        <title>Halomonas sp., isolated from a coastal aquaculture zone in Dongshan Bay.</title>
        <authorList>
            <person name="Lin W."/>
        </authorList>
    </citation>
    <scope>NUCLEOTIDE SEQUENCE</scope>
    <source>
        <strain evidence="3">Yzlin-01</strain>
    </source>
</reference>
<proteinExistence type="predicted"/>
<comment type="caution">
    <text evidence="3">The sequence shown here is derived from an EMBL/GenBank/DDBJ whole genome shotgun (WGS) entry which is preliminary data.</text>
</comment>
<evidence type="ECO:0000313" key="3">
    <source>
        <dbReference type="EMBL" id="MCS2610207.1"/>
    </source>
</evidence>
<organism evidence="3 4">
    <name type="scientific">Halomonas dongshanensis</name>
    <dbReference type="NCBI Taxonomy" id="2890835"/>
    <lineage>
        <taxon>Bacteria</taxon>
        <taxon>Pseudomonadati</taxon>
        <taxon>Pseudomonadota</taxon>
        <taxon>Gammaproteobacteria</taxon>
        <taxon>Oceanospirillales</taxon>
        <taxon>Halomonadaceae</taxon>
        <taxon>Halomonas</taxon>
    </lineage>
</organism>
<feature type="transmembrane region" description="Helical" evidence="1">
    <location>
        <begin position="12"/>
        <end position="29"/>
    </location>
</feature>
<evidence type="ECO:0000256" key="1">
    <source>
        <dbReference type="SAM" id="Phobius"/>
    </source>
</evidence>
<dbReference type="Proteomes" id="UP001165542">
    <property type="component" value="Unassembled WGS sequence"/>
</dbReference>
<sequence>MIKWRPRHPWRWSLLFALAMMLAYIWIWHSPDLIEVKRWVSEASHHPGVVIGVILFMVVTMMLGLPGTLGLWLIAPFYPPVVATLMLTVGSTLGAYGAYQVAAKAGARWQPGGLTLRVMTSLEQRSDLFSQCALRIMPGFPHSVINFAAGLRRIPLRPFIAATVLGLAVKWAIYSSAIHNALEAIEEEDPLQWEVLWPLAALTLLLLGGGWCKRRWEAARERG</sequence>
<keyword evidence="1" id="KW-0472">Membrane</keyword>
<feature type="transmembrane region" description="Helical" evidence="1">
    <location>
        <begin position="195"/>
        <end position="212"/>
    </location>
</feature>
<feature type="transmembrane region" description="Helical" evidence="1">
    <location>
        <begin position="49"/>
        <end position="74"/>
    </location>
</feature>
<feature type="domain" description="VTT" evidence="2">
    <location>
        <begin position="67"/>
        <end position="179"/>
    </location>
</feature>
<feature type="transmembrane region" description="Helical" evidence="1">
    <location>
        <begin position="156"/>
        <end position="175"/>
    </location>
</feature>
<keyword evidence="4" id="KW-1185">Reference proteome</keyword>